<dbReference type="EMBL" id="JAWZYT010000861">
    <property type="protein sequence ID" value="KAK4318137.1"/>
    <property type="molecule type" value="Genomic_DNA"/>
</dbReference>
<sequence length="114" mass="12163">MAGMSGFKVGLGLRRRTSYRDGLTMDGVVVEGSAGGHGDNTSTTTPRKQSFKSNIQVPHAKLKKFRKYDTFIWLREPQKDGVCGVGLGGAAAAGVGGLINPDKPLNRLRSLNSM</sequence>
<feature type="region of interest" description="Disordered" evidence="1">
    <location>
        <begin position="30"/>
        <end position="55"/>
    </location>
</feature>
<evidence type="ECO:0000256" key="1">
    <source>
        <dbReference type="SAM" id="MobiDB-lite"/>
    </source>
</evidence>
<name>A0AAE1UCB1_9EUCA</name>
<organism evidence="2 3">
    <name type="scientific">Petrolisthes manimaculis</name>
    <dbReference type="NCBI Taxonomy" id="1843537"/>
    <lineage>
        <taxon>Eukaryota</taxon>
        <taxon>Metazoa</taxon>
        <taxon>Ecdysozoa</taxon>
        <taxon>Arthropoda</taxon>
        <taxon>Crustacea</taxon>
        <taxon>Multicrustacea</taxon>
        <taxon>Malacostraca</taxon>
        <taxon>Eumalacostraca</taxon>
        <taxon>Eucarida</taxon>
        <taxon>Decapoda</taxon>
        <taxon>Pleocyemata</taxon>
        <taxon>Anomura</taxon>
        <taxon>Galatheoidea</taxon>
        <taxon>Porcellanidae</taxon>
        <taxon>Petrolisthes</taxon>
    </lineage>
</organism>
<feature type="compositionally biased region" description="Polar residues" evidence="1">
    <location>
        <begin position="39"/>
        <end position="55"/>
    </location>
</feature>
<protein>
    <submittedName>
        <fullName evidence="2">Uncharacterized protein</fullName>
    </submittedName>
</protein>
<dbReference type="AlphaFoldDB" id="A0AAE1UCB1"/>
<proteinExistence type="predicted"/>
<dbReference type="Proteomes" id="UP001292094">
    <property type="component" value="Unassembled WGS sequence"/>
</dbReference>
<accession>A0AAE1UCB1</accession>
<keyword evidence="3" id="KW-1185">Reference proteome</keyword>
<evidence type="ECO:0000313" key="2">
    <source>
        <dbReference type="EMBL" id="KAK4318137.1"/>
    </source>
</evidence>
<evidence type="ECO:0000313" key="3">
    <source>
        <dbReference type="Proteomes" id="UP001292094"/>
    </source>
</evidence>
<reference evidence="2" key="1">
    <citation type="submission" date="2023-11" db="EMBL/GenBank/DDBJ databases">
        <title>Genome assemblies of two species of porcelain crab, Petrolisthes cinctipes and Petrolisthes manimaculis (Anomura: Porcellanidae).</title>
        <authorList>
            <person name="Angst P."/>
        </authorList>
    </citation>
    <scope>NUCLEOTIDE SEQUENCE</scope>
    <source>
        <strain evidence="2">PB745_02</strain>
        <tissue evidence="2">Gill</tissue>
    </source>
</reference>
<comment type="caution">
    <text evidence="2">The sequence shown here is derived from an EMBL/GenBank/DDBJ whole genome shotgun (WGS) entry which is preliminary data.</text>
</comment>
<gene>
    <name evidence="2" type="ORF">Pmani_010845</name>
</gene>